<proteinExistence type="predicted"/>
<name>A0A6G1WUW6_9HYPH</name>
<comment type="caution">
    <text evidence="3">The sequence shown here is derived from an EMBL/GenBank/DDBJ whole genome shotgun (WGS) entry which is preliminary data.</text>
</comment>
<protein>
    <submittedName>
        <fullName evidence="3">Uncharacterized protein</fullName>
    </submittedName>
</protein>
<evidence type="ECO:0000313" key="3">
    <source>
        <dbReference type="EMBL" id="MQW73452.1"/>
    </source>
</evidence>
<dbReference type="EMBL" id="WISB01000205">
    <property type="protein sequence ID" value="MQW73452.1"/>
    <property type="molecule type" value="Genomic_DNA"/>
</dbReference>
<reference evidence="3" key="1">
    <citation type="journal article" date="2013" name="Genome Biol.">
        <title>Comparative genomics of the core and accessory genomes of 48 Sinorhizobium strains comprising five genospecies.</title>
        <authorList>
            <person name="Sugawara M."/>
            <person name="Epstein B."/>
            <person name="Badgley B.D."/>
            <person name="Unno T."/>
            <person name="Xu L."/>
            <person name="Reese J."/>
            <person name="Gyaneshwar P."/>
            <person name="Denny R."/>
            <person name="Mudge J."/>
            <person name="Bharti A.K."/>
            <person name="Farmer A.D."/>
            <person name="May G.D."/>
            <person name="Woodward J.E."/>
            <person name="Medigue C."/>
            <person name="Vallenet D."/>
            <person name="Lajus A."/>
            <person name="Rouy Z."/>
            <person name="Martinez-Vaz B."/>
            <person name="Tiffin P."/>
            <person name="Young N.D."/>
            <person name="Sadowsky M.J."/>
        </authorList>
    </citation>
    <scope>NUCLEOTIDE SEQUENCE</scope>
    <source>
        <strain evidence="3">M1</strain>
    </source>
</reference>
<keyword evidence="2" id="KW-0812">Transmembrane</keyword>
<gene>
    <name evidence="3" type="ORF">GHJ91_31475</name>
</gene>
<keyword evidence="2" id="KW-0472">Membrane</keyword>
<dbReference type="AlphaFoldDB" id="A0A6G1WUW6"/>
<feature type="coiled-coil region" evidence="1">
    <location>
        <begin position="49"/>
        <end position="94"/>
    </location>
</feature>
<evidence type="ECO:0000256" key="2">
    <source>
        <dbReference type="SAM" id="Phobius"/>
    </source>
</evidence>
<keyword evidence="2" id="KW-1133">Transmembrane helix</keyword>
<feature type="transmembrane region" description="Helical" evidence="2">
    <location>
        <begin position="6"/>
        <end position="24"/>
    </location>
</feature>
<dbReference type="RefSeq" id="WP_101778005.1">
    <property type="nucleotide sequence ID" value="NZ_CP140927.1"/>
</dbReference>
<keyword evidence="1" id="KW-0175">Coiled coil</keyword>
<accession>A0A6G1WUW6</accession>
<evidence type="ECO:0000256" key="1">
    <source>
        <dbReference type="SAM" id="Coils"/>
    </source>
</evidence>
<organism evidence="3">
    <name type="scientific">Sinorhizobium medicae</name>
    <dbReference type="NCBI Taxonomy" id="110321"/>
    <lineage>
        <taxon>Bacteria</taxon>
        <taxon>Pseudomonadati</taxon>
        <taxon>Pseudomonadota</taxon>
        <taxon>Alphaproteobacteria</taxon>
        <taxon>Hyphomicrobiales</taxon>
        <taxon>Rhizobiaceae</taxon>
        <taxon>Sinorhizobium/Ensifer group</taxon>
        <taxon>Sinorhizobium</taxon>
    </lineage>
</organism>
<sequence>MPPFVLKWVAPILIVLAVVGVIYGKGRLDAKHAAEVANLKRDLATATHVIELEREAREADAALASAQAVRLRELSAKSDAIQEYADALEDARRECLSGADSDRLRDLWK</sequence>